<accession>A0A4Q9RDD5</accession>
<evidence type="ECO:0000313" key="2">
    <source>
        <dbReference type="Proteomes" id="UP000292639"/>
    </source>
</evidence>
<dbReference type="OrthoDB" id="6896843at2"/>
<protein>
    <submittedName>
        <fullName evidence="1">Uncharacterized protein</fullName>
    </submittedName>
</protein>
<proteinExistence type="predicted"/>
<reference evidence="1 2" key="1">
    <citation type="submission" date="2018-06" db="EMBL/GenBank/DDBJ databases">
        <title>Three novel Pseudomonas species isolated from symptomatic oak.</title>
        <authorList>
            <person name="Bueno-Gonzalez V."/>
            <person name="Brady C."/>
        </authorList>
    </citation>
    <scope>NUCLEOTIDE SEQUENCE [LARGE SCALE GENOMIC DNA]</scope>
    <source>
        <strain evidence="1 2">P17C</strain>
    </source>
</reference>
<organism evidence="1 2">
    <name type="scientific">Stutzerimonas kirkiae</name>
    <dbReference type="NCBI Taxonomy" id="2211392"/>
    <lineage>
        <taxon>Bacteria</taxon>
        <taxon>Pseudomonadati</taxon>
        <taxon>Pseudomonadota</taxon>
        <taxon>Gammaproteobacteria</taxon>
        <taxon>Pseudomonadales</taxon>
        <taxon>Pseudomonadaceae</taxon>
        <taxon>Stutzerimonas</taxon>
    </lineage>
</organism>
<dbReference type="EMBL" id="QJUP01000004">
    <property type="protein sequence ID" value="TBU98546.1"/>
    <property type="molecule type" value="Genomic_DNA"/>
</dbReference>
<comment type="caution">
    <text evidence="1">The sequence shown here is derived from an EMBL/GenBank/DDBJ whole genome shotgun (WGS) entry which is preliminary data.</text>
</comment>
<dbReference type="RefSeq" id="WP_131183763.1">
    <property type="nucleotide sequence ID" value="NZ_QJUO01000006.1"/>
</dbReference>
<sequence length="87" mass="10032">MGEKDRSTALSRRGCLGLLLAGLAFIALVYTAIIYIMTKPQDEAIEANERQAIELCWQRAEDTERSFTRDSCKEMEKQFKRKFGREP</sequence>
<dbReference type="Proteomes" id="UP000292639">
    <property type="component" value="Unassembled WGS sequence"/>
</dbReference>
<evidence type="ECO:0000313" key="1">
    <source>
        <dbReference type="EMBL" id="TBU98546.1"/>
    </source>
</evidence>
<name>A0A4Q9RDD5_9GAMM</name>
<dbReference type="AlphaFoldDB" id="A0A4Q9RDD5"/>
<keyword evidence="2" id="KW-1185">Reference proteome</keyword>
<gene>
    <name evidence="1" type="ORF">DNJ96_04720</name>
</gene>